<dbReference type="InterPro" id="IPR029058">
    <property type="entry name" value="AB_hydrolase_fold"/>
</dbReference>
<keyword evidence="4" id="KW-1185">Reference proteome</keyword>
<evidence type="ECO:0000313" key="4">
    <source>
        <dbReference type="Proteomes" id="UP000217446"/>
    </source>
</evidence>
<dbReference type="SUPFAM" id="SSF53474">
    <property type="entry name" value="alpha/beta-Hydrolases"/>
    <property type="match status" value="1"/>
</dbReference>
<protein>
    <submittedName>
        <fullName evidence="3">Esterase</fullName>
    </submittedName>
</protein>
<proteinExistence type="predicted"/>
<evidence type="ECO:0000313" key="3">
    <source>
        <dbReference type="EMBL" id="GAX51799.1"/>
    </source>
</evidence>
<dbReference type="PANTHER" id="PTHR48081:SF33">
    <property type="entry name" value="KYNURENINE FORMAMIDASE"/>
    <property type="match status" value="1"/>
</dbReference>
<evidence type="ECO:0000256" key="1">
    <source>
        <dbReference type="ARBA" id="ARBA00022801"/>
    </source>
</evidence>
<comment type="caution">
    <text evidence="3">The sequence shown here is derived from an EMBL/GenBank/DDBJ whole genome shotgun (WGS) entry which is preliminary data.</text>
</comment>
<sequence>METPVVNADSARRELDREYSPSSLVDDLGVHLTRYGTDSAYAQSSLTVHRDLSCGPLPEQRFDLFPADGEGAPLVVFVHGGYWQELSKDEAAFAARDFVAAGVSFAALAYGLAPRYPMREITAMVSASLHHIRAGLRHLPGAPGAVHLAGHSAGAHLVACALESLGSEVASATLISGVYDLEPLRHTYVNDALGMDADEARDVSPLSRPSAPLPELVVARGENETGAFAGQHDRWVAHARAGGAVVTDLVVAGRHHFDLPFDLGDPETELGAEVLRLVLRRPG</sequence>
<dbReference type="PANTHER" id="PTHR48081">
    <property type="entry name" value="AB HYDROLASE SUPERFAMILY PROTEIN C4A8.06C"/>
    <property type="match status" value="1"/>
</dbReference>
<dbReference type="Pfam" id="PF07859">
    <property type="entry name" value="Abhydrolase_3"/>
    <property type="match status" value="1"/>
</dbReference>
<name>A0A250VCH7_STROL</name>
<accession>A0A250VCH7</accession>
<feature type="domain" description="Alpha/beta hydrolase fold-3" evidence="2">
    <location>
        <begin position="75"/>
        <end position="184"/>
    </location>
</feature>
<dbReference type="Proteomes" id="UP000217446">
    <property type="component" value="Unassembled WGS sequence"/>
</dbReference>
<dbReference type="Gene3D" id="3.40.50.1820">
    <property type="entry name" value="alpha/beta hydrolase"/>
    <property type="match status" value="1"/>
</dbReference>
<dbReference type="InterPro" id="IPR013094">
    <property type="entry name" value="AB_hydrolase_3"/>
</dbReference>
<reference evidence="4" key="1">
    <citation type="submission" date="2017-05" db="EMBL/GenBank/DDBJ databases">
        <title>Streptomyces olivochromogenes NBRC 3561 whole genome shotgun sequence.</title>
        <authorList>
            <person name="Dohra H."/>
            <person name="Kodani S."/>
        </authorList>
    </citation>
    <scope>NUCLEOTIDE SEQUENCE [LARGE SCALE GENOMIC DNA]</scope>
    <source>
        <strain evidence="4">NBRC 3561</strain>
    </source>
</reference>
<dbReference type="STRING" id="1963.AQJ27_20235"/>
<dbReference type="AlphaFoldDB" id="A0A250VCH7"/>
<evidence type="ECO:0000259" key="2">
    <source>
        <dbReference type="Pfam" id="PF07859"/>
    </source>
</evidence>
<dbReference type="InterPro" id="IPR050300">
    <property type="entry name" value="GDXG_lipolytic_enzyme"/>
</dbReference>
<dbReference type="EMBL" id="BDQI01000005">
    <property type="protein sequence ID" value="GAX51799.1"/>
    <property type="molecule type" value="Genomic_DNA"/>
</dbReference>
<organism evidence="3 4">
    <name type="scientific">Streptomyces olivochromogenes</name>
    <dbReference type="NCBI Taxonomy" id="1963"/>
    <lineage>
        <taxon>Bacteria</taxon>
        <taxon>Bacillati</taxon>
        <taxon>Actinomycetota</taxon>
        <taxon>Actinomycetes</taxon>
        <taxon>Kitasatosporales</taxon>
        <taxon>Streptomycetaceae</taxon>
        <taxon>Streptomyces</taxon>
    </lineage>
</organism>
<gene>
    <name evidence="3" type="ORF">SO3561_03306</name>
</gene>
<dbReference type="GO" id="GO:0016787">
    <property type="term" value="F:hydrolase activity"/>
    <property type="evidence" value="ECO:0007669"/>
    <property type="project" value="UniProtKB-KW"/>
</dbReference>
<keyword evidence="1" id="KW-0378">Hydrolase</keyword>